<reference evidence="3" key="1">
    <citation type="journal article" date="2019" name="Int. J. Syst. Evol. Microbiol.">
        <title>The Global Catalogue of Microorganisms (GCM) 10K type strain sequencing project: providing services to taxonomists for standard genome sequencing and annotation.</title>
        <authorList>
            <consortium name="The Broad Institute Genomics Platform"/>
            <consortium name="The Broad Institute Genome Sequencing Center for Infectious Disease"/>
            <person name="Wu L."/>
            <person name="Ma J."/>
        </authorList>
    </citation>
    <scope>NUCLEOTIDE SEQUENCE [LARGE SCALE GENOMIC DNA]</scope>
    <source>
        <strain evidence="3">JCM 16578</strain>
    </source>
</reference>
<gene>
    <name evidence="2" type="ORF">GCM10022207_60060</name>
</gene>
<feature type="compositionally biased region" description="Basic and acidic residues" evidence="1">
    <location>
        <begin position="20"/>
        <end position="38"/>
    </location>
</feature>
<accession>A0ABP7KTD9</accession>
<proteinExistence type="predicted"/>
<evidence type="ECO:0000313" key="3">
    <source>
        <dbReference type="Proteomes" id="UP001501563"/>
    </source>
</evidence>
<comment type="caution">
    <text evidence="2">The sequence shown here is derived from an EMBL/GenBank/DDBJ whole genome shotgun (WGS) entry which is preliminary data.</text>
</comment>
<name>A0ABP7KTD9_9ACTN</name>
<feature type="region of interest" description="Disordered" evidence="1">
    <location>
        <begin position="1"/>
        <end position="68"/>
    </location>
</feature>
<protein>
    <submittedName>
        <fullName evidence="2">Uncharacterized protein</fullName>
    </submittedName>
</protein>
<evidence type="ECO:0000256" key="1">
    <source>
        <dbReference type="SAM" id="MobiDB-lite"/>
    </source>
</evidence>
<organism evidence="2 3">
    <name type="scientific">Streptomyces lannensis</name>
    <dbReference type="NCBI Taxonomy" id="766498"/>
    <lineage>
        <taxon>Bacteria</taxon>
        <taxon>Bacillati</taxon>
        <taxon>Actinomycetota</taxon>
        <taxon>Actinomycetes</taxon>
        <taxon>Kitasatosporales</taxon>
        <taxon>Streptomycetaceae</taxon>
        <taxon>Streptomyces</taxon>
    </lineage>
</organism>
<dbReference type="EMBL" id="BAAAZA010000020">
    <property type="protein sequence ID" value="GAA3884826.1"/>
    <property type="molecule type" value="Genomic_DNA"/>
</dbReference>
<keyword evidence="3" id="KW-1185">Reference proteome</keyword>
<feature type="compositionally biased region" description="Basic residues" evidence="1">
    <location>
        <begin position="1"/>
        <end position="11"/>
    </location>
</feature>
<evidence type="ECO:0000313" key="2">
    <source>
        <dbReference type="EMBL" id="GAA3884826.1"/>
    </source>
</evidence>
<dbReference type="RefSeq" id="WP_345552500.1">
    <property type="nucleotide sequence ID" value="NZ_BAAAZA010000020.1"/>
</dbReference>
<dbReference type="Proteomes" id="UP001501563">
    <property type="component" value="Unassembled WGS sequence"/>
</dbReference>
<sequence length="68" mass="7312">MRKAPGHHPVNKHAPSATDEVLKEFEEQSREGDTDTRTPSRGGTGDPITPSPRANKKTAQGRPSAHGK</sequence>